<feature type="transmembrane region" description="Helical" evidence="1">
    <location>
        <begin position="105"/>
        <end position="126"/>
    </location>
</feature>
<keyword evidence="1" id="KW-1133">Transmembrane helix</keyword>
<protein>
    <submittedName>
        <fullName evidence="2">Uncharacterized protein</fullName>
    </submittedName>
</protein>
<keyword evidence="1" id="KW-0472">Membrane</keyword>
<proteinExistence type="predicted"/>
<dbReference type="Gramene" id="TraesJUL5D03G03190280.1">
    <property type="protein sequence ID" value="TraesJUL5D03G03190280.1"/>
    <property type="gene ID" value="TraesJUL5D03G03190280"/>
</dbReference>
<dbReference type="SMR" id="A0A3B6MXF7"/>
<dbReference type="Gramene" id="TraesCS5D03G0772000.1">
    <property type="protein sequence ID" value="TraesCS5D03G0772000.1.CDS"/>
    <property type="gene ID" value="TraesCS5D03G0772000"/>
</dbReference>
<organism evidence="2">
    <name type="scientific">Triticum aestivum</name>
    <name type="common">Wheat</name>
    <dbReference type="NCBI Taxonomy" id="4565"/>
    <lineage>
        <taxon>Eukaryota</taxon>
        <taxon>Viridiplantae</taxon>
        <taxon>Streptophyta</taxon>
        <taxon>Embryophyta</taxon>
        <taxon>Tracheophyta</taxon>
        <taxon>Spermatophyta</taxon>
        <taxon>Magnoliopsida</taxon>
        <taxon>Liliopsida</taxon>
        <taxon>Poales</taxon>
        <taxon>Poaceae</taxon>
        <taxon>BOP clade</taxon>
        <taxon>Pooideae</taxon>
        <taxon>Triticodae</taxon>
        <taxon>Triticeae</taxon>
        <taxon>Triticinae</taxon>
        <taxon>Triticum</taxon>
    </lineage>
</organism>
<dbReference type="Proteomes" id="UP000019116">
    <property type="component" value="Chromosome 5D"/>
</dbReference>
<evidence type="ECO:0000313" key="2">
    <source>
        <dbReference type="EnsemblPlants" id="TraesCS5D02G344300.1"/>
    </source>
</evidence>
<dbReference type="Gramene" id="TraesARI5D03G03118990.1">
    <property type="protein sequence ID" value="TraesARI5D03G03118990.1"/>
    <property type="gene ID" value="TraesARI5D03G03118990"/>
</dbReference>
<reference evidence="2" key="1">
    <citation type="submission" date="2018-08" db="EMBL/GenBank/DDBJ databases">
        <authorList>
            <person name="Rossello M."/>
        </authorList>
    </citation>
    <scope>NUCLEOTIDE SEQUENCE [LARGE SCALE GENOMIC DNA]</scope>
    <source>
        <strain evidence="2">cv. Chinese Spring</strain>
    </source>
</reference>
<dbReference type="EnsemblPlants" id="TraesCS5D02G344300.1">
    <property type="protein sequence ID" value="TraesCS5D02G344300.1"/>
    <property type="gene ID" value="TraesCS5D02G344300"/>
</dbReference>
<reference evidence="2" key="2">
    <citation type="submission" date="2018-10" db="UniProtKB">
        <authorList>
            <consortium name="EnsemblPlants"/>
        </authorList>
    </citation>
    <scope>IDENTIFICATION</scope>
</reference>
<accession>A0A3B6MXF7</accession>
<evidence type="ECO:0000313" key="3">
    <source>
        <dbReference type="Proteomes" id="UP000019116"/>
    </source>
</evidence>
<keyword evidence="3" id="KW-1185">Reference proteome</keyword>
<dbReference type="Gramene" id="TraesROB_scaffold_031976_01G000300.1">
    <property type="protein sequence ID" value="TraesROB_scaffold_031976_01G000300.1"/>
    <property type="gene ID" value="TraesROB_scaffold_031976_01G000300"/>
</dbReference>
<sequence>MLATMAASLRTAATRILRPAGQGLRRLVHTQQQSRSTPSLEDCAAQIQQKKEELYDLIARAQSKKVGLFSTASQEDRHMLRILCTQIKPRPNDPQWRWITTAKKVTMLGSASIVLGIGVFTLPDLATRPEYKPMK</sequence>
<dbReference type="Gramene" id="TraesSYM5D03G03105630.1">
    <property type="protein sequence ID" value="TraesSYM5D03G03105630.1"/>
    <property type="gene ID" value="TraesSYM5D03G03105630"/>
</dbReference>
<dbReference type="Gramene" id="TraesNOR5D03G03194810.1">
    <property type="protein sequence ID" value="TraesNOR5D03G03194810.1"/>
    <property type="gene ID" value="TraesNOR5D03G03194810"/>
</dbReference>
<dbReference type="OMA" id="CMPATMA"/>
<dbReference type="Gramene" id="TraesSTA5D03G03156200.1">
    <property type="protein sequence ID" value="TraesSTA5D03G03156200.1"/>
    <property type="gene ID" value="TraesSTA5D03G03156200"/>
</dbReference>
<dbReference type="Gramene" id="TraesMAC5D03G03164010.1">
    <property type="protein sequence ID" value="TraesMAC5D03G03164010.1"/>
    <property type="gene ID" value="TraesMAC5D03G03164010"/>
</dbReference>
<dbReference type="Gramene" id="TraesJAG5D03G03162560.1">
    <property type="protein sequence ID" value="TraesJAG5D03G03162560.1"/>
    <property type="gene ID" value="TraesJAG5D03G03162560"/>
</dbReference>
<dbReference type="Gramene" id="TraesWEE_scaffold_021060_01G000100.1">
    <property type="protein sequence ID" value="TraesWEE_scaffold_021060_01G000100.1"/>
    <property type="gene ID" value="TraesWEE_scaffold_021060_01G000100"/>
</dbReference>
<dbReference type="AlphaFoldDB" id="A0A3B6MXF7"/>
<dbReference type="Gramene" id="TraesLDM5D03G03170010.1">
    <property type="protein sequence ID" value="TraesLDM5D03G03170010.1"/>
    <property type="gene ID" value="TraesLDM5D03G03170010"/>
</dbReference>
<keyword evidence="1" id="KW-0812">Transmembrane</keyword>
<dbReference type="Gramene" id="TraesCAD_scaffold_027603_01G000200.1">
    <property type="protein sequence ID" value="TraesCAD_scaffold_027603_01G000200.1"/>
    <property type="gene ID" value="TraesCAD_scaffold_027603_01G000200"/>
</dbReference>
<dbReference type="Gramene" id="TraesLAC5D03G03120810.1">
    <property type="protein sequence ID" value="TraesLAC5D03G03120810.1"/>
    <property type="gene ID" value="TraesLAC5D03G03120810"/>
</dbReference>
<name>A0A3B6MXF7_WHEAT</name>
<dbReference type="Gramene" id="TraesCLE_scaffold_059372_01G000200.1">
    <property type="protein sequence ID" value="TraesCLE_scaffold_059372_01G000200.1"/>
    <property type="gene ID" value="TraesCLE_scaffold_059372_01G000200"/>
</dbReference>
<evidence type="ECO:0000256" key="1">
    <source>
        <dbReference type="SAM" id="Phobius"/>
    </source>
</evidence>
<dbReference type="OrthoDB" id="10293525at2759"/>
<dbReference type="Gramene" id="TraesCS5D02G344300.1">
    <property type="protein sequence ID" value="TraesCS5D02G344300.1"/>
    <property type="gene ID" value="TraesCS5D02G344300"/>
</dbReference>
<dbReference type="Gramene" id="TraesPARA_EIv1.0_1842950.1">
    <property type="protein sequence ID" value="TraesPARA_EIv1.0_1842950.1.CDS"/>
    <property type="gene ID" value="TraesPARA_EIv1.0_1842950"/>
</dbReference>